<comment type="caution">
    <text evidence="11">The sequence shown here is derived from an EMBL/GenBank/DDBJ whole genome shotgun (WGS) entry which is preliminary data.</text>
</comment>
<evidence type="ECO:0000256" key="4">
    <source>
        <dbReference type="ARBA" id="ARBA00022540"/>
    </source>
</evidence>
<reference evidence="11 12" key="1">
    <citation type="journal article" date="2023" name="Elife">
        <title>Identification of key yeast species and microbe-microbe interactions impacting larval growth of Drosophila in the wild.</title>
        <authorList>
            <person name="Mure A."/>
            <person name="Sugiura Y."/>
            <person name="Maeda R."/>
            <person name="Honda K."/>
            <person name="Sakurai N."/>
            <person name="Takahashi Y."/>
            <person name="Watada M."/>
            <person name="Katoh T."/>
            <person name="Gotoh A."/>
            <person name="Gotoh Y."/>
            <person name="Taniguchi I."/>
            <person name="Nakamura K."/>
            <person name="Hayashi T."/>
            <person name="Katayama T."/>
            <person name="Uemura T."/>
            <person name="Hattori Y."/>
        </authorList>
    </citation>
    <scope>NUCLEOTIDE SEQUENCE [LARGE SCALE GENOMIC DNA]</scope>
    <source>
        <strain evidence="11 12">SC-9</strain>
    </source>
</reference>
<dbReference type="GeneID" id="90071250"/>
<keyword evidence="4 11" id="KW-0396">Initiation factor</keyword>
<evidence type="ECO:0000256" key="8">
    <source>
        <dbReference type="ARBA" id="ARBA00046432"/>
    </source>
</evidence>
<sequence>MSEQKKLSNKELKELKKKEKAARRAAQKEVDGKPPGENPNAPAPSGGDKPQQQQQQQKQKSKKQVSAPSTTQIKKSINKPVKASTVESKVPSAFSHLSTREQRTAKLPLNLLNIIHPKILELSGLCANYSIVGSIARCKAMLEVFKIVIMDYQTPENSMFSRSLTAYLSHQIDYLKNSRPLSVTMGNAIRWMKQEISVLPIDMAELDAKKEMAEKIDIYIKEKIEYTDKMIIKFASTHITENSTILTFGHSKVLEELFLHCYNEQNKKNITIIIIDSRPLFEGKTLLKNLIAKGLKNCKYYVITALSNVLEEIKIDYVFLGAHSMLSNGRLYSRVGTALISMMSYKRDIPILVCCESIKFSERIQLDSVTQNELGDYNNLMDFFTDSPKKKNFALESFIKQKQLESKPSKQQQTQKQKNTQSQKDQNFKLEIPGGDSDESPLKKDISNISNLKILNIMYDLTPAHYINKIITELGALPPSSVPVIIREYKTN</sequence>
<evidence type="ECO:0000256" key="1">
    <source>
        <dbReference type="ARBA" id="ARBA00004514"/>
    </source>
</evidence>
<feature type="region of interest" description="Disordered" evidence="10">
    <location>
        <begin position="403"/>
        <end position="443"/>
    </location>
</feature>
<dbReference type="RefSeq" id="XP_064850271.1">
    <property type="nucleotide sequence ID" value="XM_064994199.1"/>
</dbReference>
<keyword evidence="5" id="KW-0648">Protein biosynthesis</keyword>
<feature type="region of interest" description="Disordered" evidence="10">
    <location>
        <begin position="1"/>
        <end position="93"/>
    </location>
</feature>
<evidence type="ECO:0000313" key="12">
    <source>
        <dbReference type="Proteomes" id="UP001360560"/>
    </source>
</evidence>
<accession>A0AAV5QF94</accession>
<gene>
    <name evidence="11" type="ORF">DASC09_005960</name>
</gene>
<dbReference type="GO" id="GO:0003743">
    <property type="term" value="F:translation initiation factor activity"/>
    <property type="evidence" value="ECO:0007669"/>
    <property type="project" value="UniProtKB-KW"/>
</dbReference>
<feature type="compositionally biased region" description="Polar residues" evidence="10">
    <location>
        <begin position="66"/>
        <end position="75"/>
    </location>
</feature>
<dbReference type="AlphaFoldDB" id="A0AAV5QF94"/>
<keyword evidence="3" id="KW-0963">Cytoplasm</keyword>
<evidence type="ECO:0000256" key="5">
    <source>
        <dbReference type="ARBA" id="ARBA00022917"/>
    </source>
</evidence>
<dbReference type="Proteomes" id="UP001360560">
    <property type="component" value="Unassembled WGS sequence"/>
</dbReference>
<dbReference type="GO" id="GO:0005829">
    <property type="term" value="C:cytosol"/>
    <property type="evidence" value="ECO:0007669"/>
    <property type="project" value="UniProtKB-SubCell"/>
</dbReference>
<evidence type="ECO:0000256" key="7">
    <source>
        <dbReference type="ARBA" id="ARBA00044356"/>
    </source>
</evidence>
<evidence type="ECO:0000256" key="2">
    <source>
        <dbReference type="ARBA" id="ARBA00007251"/>
    </source>
</evidence>
<evidence type="ECO:0000256" key="10">
    <source>
        <dbReference type="SAM" id="MobiDB-lite"/>
    </source>
</evidence>
<comment type="subunit">
    <text evidence="8">Component of the translation initiation factor 2B (eIF2B) complex which is a heterodecamer of two sets of five different subunits: alpha, beta, gamma, delta and epsilon. Subunits alpha, beta and delta comprise a regulatory subcomplex and subunits epsilon and gamma comprise a catalytic subcomplex. Within the complex, the hexameric regulatory complex resides at the center, with the two heterodimeric catalytic subcomplexes bound on opposite sides.</text>
</comment>
<evidence type="ECO:0000256" key="9">
    <source>
        <dbReference type="RuleBase" id="RU003814"/>
    </source>
</evidence>
<comment type="subcellular location">
    <subcellularLocation>
        <location evidence="1">Cytoplasm</location>
        <location evidence="1">Cytosol</location>
    </subcellularLocation>
</comment>
<dbReference type="InterPro" id="IPR042529">
    <property type="entry name" value="IF_2B-like_C"/>
</dbReference>
<dbReference type="InterPro" id="IPR000649">
    <property type="entry name" value="IF-2B-related"/>
</dbReference>
<dbReference type="PANTHER" id="PTHR10233:SF14">
    <property type="entry name" value="TRANSLATION INITIATION FACTOR EIF-2B SUBUNIT DELTA"/>
    <property type="match status" value="1"/>
</dbReference>
<comment type="similarity">
    <text evidence="2 9">Belongs to the eIF-2B alpha/beta/delta subunits family.</text>
</comment>
<evidence type="ECO:0000313" key="11">
    <source>
        <dbReference type="EMBL" id="GMM33271.1"/>
    </source>
</evidence>
<evidence type="ECO:0000256" key="6">
    <source>
        <dbReference type="ARBA" id="ARBA00044147"/>
    </source>
</evidence>
<dbReference type="SUPFAM" id="SSF100950">
    <property type="entry name" value="NagB/RpiA/CoA transferase-like"/>
    <property type="match status" value="1"/>
</dbReference>
<dbReference type="Gene3D" id="3.40.50.10470">
    <property type="entry name" value="Translation initiation factor eif-2b, domain 2"/>
    <property type="match status" value="1"/>
</dbReference>
<keyword evidence="12" id="KW-1185">Reference proteome</keyword>
<feature type="compositionally biased region" description="Low complexity" evidence="10">
    <location>
        <begin position="409"/>
        <end position="425"/>
    </location>
</feature>
<organism evidence="11 12">
    <name type="scientific">Saccharomycopsis crataegensis</name>
    <dbReference type="NCBI Taxonomy" id="43959"/>
    <lineage>
        <taxon>Eukaryota</taxon>
        <taxon>Fungi</taxon>
        <taxon>Dikarya</taxon>
        <taxon>Ascomycota</taxon>
        <taxon>Saccharomycotina</taxon>
        <taxon>Saccharomycetes</taxon>
        <taxon>Saccharomycopsidaceae</taxon>
        <taxon>Saccharomycopsis</taxon>
    </lineage>
</organism>
<dbReference type="InterPro" id="IPR037171">
    <property type="entry name" value="NagB/RpiA_transferase-like"/>
</dbReference>
<protein>
    <recommendedName>
        <fullName evidence="6">Translation initiation factor eIF2B subunit delta</fullName>
    </recommendedName>
    <alternativeName>
        <fullName evidence="7">eIF2B GDP-GTP exchange factor subunit delta</fullName>
    </alternativeName>
</protein>
<dbReference type="Pfam" id="PF01008">
    <property type="entry name" value="IF-2B"/>
    <property type="match status" value="1"/>
</dbReference>
<proteinExistence type="inferred from homology"/>
<dbReference type="EMBL" id="BTFZ01000001">
    <property type="protein sequence ID" value="GMM33271.1"/>
    <property type="molecule type" value="Genomic_DNA"/>
</dbReference>
<dbReference type="PANTHER" id="PTHR10233">
    <property type="entry name" value="TRANSLATION INITIATION FACTOR EIF-2B"/>
    <property type="match status" value="1"/>
</dbReference>
<evidence type="ECO:0000256" key="3">
    <source>
        <dbReference type="ARBA" id="ARBA00022490"/>
    </source>
</evidence>
<feature type="compositionally biased region" description="Basic and acidic residues" evidence="10">
    <location>
        <begin position="1"/>
        <end position="17"/>
    </location>
</feature>
<name>A0AAV5QF94_9ASCO</name>